<keyword evidence="1" id="KW-0472">Membrane</keyword>
<feature type="transmembrane region" description="Helical" evidence="1">
    <location>
        <begin position="29"/>
        <end position="52"/>
    </location>
</feature>
<organism evidence="2 3">
    <name type="scientific">Dillenia turbinata</name>
    <dbReference type="NCBI Taxonomy" id="194707"/>
    <lineage>
        <taxon>Eukaryota</taxon>
        <taxon>Viridiplantae</taxon>
        <taxon>Streptophyta</taxon>
        <taxon>Embryophyta</taxon>
        <taxon>Tracheophyta</taxon>
        <taxon>Spermatophyta</taxon>
        <taxon>Magnoliopsida</taxon>
        <taxon>eudicotyledons</taxon>
        <taxon>Gunneridae</taxon>
        <taxon>Pentapetalae</taxon>
        <taxon>Dilleniales</taxon>
        <taxon>Dilleniaceae</taxon>
        <taxon>Dillenia</taxon>
    </lineage>
</organism>
<dbReference type="AlphaFoldDB" id="A0AAN8W2U5"/>
<gene>
    <name evidence="2" type="ORF">RJ641_025392</name>
</gene>
<protein>
    <submittedName>
        <fullName evidence="2">Uncharacterized protein</fullName>
    </submittedName>
</protein>
<keyword evidence="3" id="KW-1185">Reference proteome</keyword>
<sequence length="137" mass="15369">MCRCIDSNPLIMTSIDVAHHAFGPKGRPIAAVFLFLELYLVATGNLGVLSYISACDVVSSIVTVVCVLCVGAIKGVGFHGKGKLVGLRWHAHCTKLVYFLLWCSCRFPSYTYFHEKEKPIFCGHAHKLPSHIWRWQY</sequence>
<reference evidence="2 3" key="1">
    <citation type="submission" date="2023-12" db="EMBL/GenBank/DDBJ databases">
        <title>A high-quality genome assembly for Dillenia turbinata (Dilleniales).</title>
        <authorList>
            <person name="Chanderbali A."/>
        </authorList>
    </citation>
    <scope>NUCLEOTIDE SEQUENCE [LARGE SCALE GENOMIC DNA]</scope>
    <source>
        <strain evidence="2">LSX21</strain>
        <tissue evidence="2">Leaf</tissue>
    </source>
</reference>
<evidence type="ECO:0000313" key="3">
    <source>
        <dbReference type="Proteomes" id="UP001370490"/>
    </source>
</evidence>
<proteinExistence type="predicted"/>
<feature type="transmembrane region" description="Helical" evidence="1">
    <location>
        <begin position="58"/>
        <end position="78"/>
    </location>
</feature>
<keyword evidence="1" id="KW-1133">Transmembrane helix</keyword>
<name>A0AAN8W2U5_9MAGN</name>
<accession>A0AAN8W2U5</accession>
<comment type="caution">
    <text evidence="2">The sequence shown here is derived from an EMBL/GenBank/DDBJ whole genome shotgun (WGS) entry which is preliminary data.</text>
</comment>
<evidence type="ECO:0000313" key="2">
    <source>
        <dbReference type="EMBL" id="KAK6944290.1"/>
    </source>
</evidence>
<dbReference type="Proteomes" id="UP001370490">
    <property type="component" value="Unassembled WGS sequence"/>
</dbReference>
<keyword evidence="1" id="KW-0812">Transmembrane</keyword>
<dbReference type="EMBL" id="JBAMMX010000003">
    <property type="protein sequence ID" value="KAK6944290.1"/>
    <property type="molecule type" value="Genomic_DNA"/>
</dbReference>
<evidence type="ECO:0000256" key="1">
    <source>
        <dbReference type="SAM" id="Phobius"/>
    </source>
</evidence>